<protein>
    <submittedName>
        <fullName evidence="1">Uncharacterized protein</fullName>
    </submittedName>
</protein>
<dbReference type="AlphaFoldDB" id="A0A9Q9STE5"/>
<reference evidence="1" key="1">
    <citation type="journal article" date="2017" name="Proc. Natl. Acad. Sci. U.S.A.">
        <title>Comparative genomics uncovers the prolific and distinctive metabolic potential of the cyanobacterial genus Moorea.</title>
        <authorList>
            <person name="Leao T."/>
            <person name="Castelao G."/>
            <person name="Korobeynikov A."/>
            <person name="Monroe E.A."/>
            <person name="Podell S."/>
            <person name="Glukhov E."/>
            <person name="Allen E.E."/>
            <person name="Gerwick W.H."/>
            <person name="Gerwick L."/>
        </authorList>
    </citation>
    <scope>NUCLEOTIDE SEQUENCE</scope>
    <source>
        <strain evidence="1">JHB</strain>
    </source>
</reference>
<sequence length="49" mass="5749">MGRWGDGEIGKILIVFIIVMRYRKYSQVSYPDSRFPTPDSRLPILNSKF</sequence>
<proteinExistence type="predicted"/>
<name>A0A9Q9STE5_MOOP1</name>
<evidence type="ECO:0000313" key="1">
    <source>
        <dbReference type="EMBL" id="WAN69329.1"/>
    </source>
</evidence>
<accession>A0A9Q9STE5</accession>
<gene>
    <name evidence="1" type="ORF">BJP36_44025</name>
</gene>
<organism evidence="1">
    <name type="scientific">Moorena producens (strain JHB)</name>
    <dbReference type="NCBI Taxonomy" id="1454205"/>
    <lineage>
        <taxon>Bacteria</taxon>
        <taxon>Bacillati</taxon>
        <taxon>Cyanobacteriota</taxon>
        <taxon>Cyanophyceae</taxon>
        <taxon>Coleofasciculales</taxon>
        <taxon>Coleofasciculaceae</taxon>
        <taxon>Moorena</taxon>
    </lineage>
</organism>
<dbReference type="EMBL" id="CP017708">
    <property type="protein sequence ID" value="WAN69329.1"/>
    <property type="molecule type" value="Genomic_DNA"/>
</dbReference>
<reference evidence="1" key="2">
    <citation type="submission" date="2022-10" db="EMBL/GenBank/DDBJ databases">
        <authorList>
            <person name="Ngo T.-E."/>
        </authorList>
    </citation>
    <scope>NUCLEOTIDE SEQUENCE</scope>
    <source>
        <strain evidence="1">JHB</strain>
    </source>
</reference>
<dbReference type="Proteomes" id="UP000176944">
    <property type="component" value="Chromosome"/>
</dbReference>